<evidence type="ECO:0000313" key="1">
    <source>
        <dbReference type="EMBL" id="KAL0934542.1"/>
    </source>
</evidence>
<organism evidence="1 2">
    <name type="scientific">Colletotrichum truncatum</name>
    <name type="common">Anthracnose fungus</name>
    <name type="synonym">Colletotrichum capsici</name>
    <dbReference type="NCBI Taxonomy" id="5467"/>
    <lineage>
        <taxon>Eukaryota</taxon>
        <taxon>Fungi</taxon>
        <taxon>Dikarya</taxon>
        <taxon>Ascomycota</taxon>
        <taxon>Pezizomycotina</taxon>
        <taxon>Sordariomycetes</taxon>
        <taxon>Hypocreomycetidae</taxon>
        <taxon>Glomerellales</taxon>
        <taxon>Glomerellaceae</taxon>
        <taxon>Colletotrichum</taxon>
        <taxon>Colletotrichum truncatum species complex</taxon>
    </lineage>
</organism>
<evidence type="ECO:0000313" key="2">
    <source>
        <dbReference type="Proteomes" id="UP000805649"/>
    </source>
</evidence>
<protein>
    <submittedName>
        <fullName evidence="1">Uncharacterized protein</fullName>
    </submittedName>
</protein>
<dbReference type="Proteomes" id="UP000805649">
    <property type="component" value="Unassembled WGS sequence"/>
</dbReference>
<reference evidence="1 2" key="1">
    <citation type="journal article" date="2020" name="Phytopathology">
        <title>Genome Sequence Resources of Colletotrichum truncatum, C. plurivorum, C. musicola, and C. sojae: Four Species Pathogenic to Soybean (Glycine max).</title>
        <authorList>
            <person name="Rogerio F."/>
            <person name="Boufleur T.R."/>
            <person name="Ciampi-Guillardi M."/>
            <person name="Sukno S.A."/>
            <person name="Thon M.R."/>
            <person name="Massola Junior N.S."/>
            <person name="Baroncelli R."/>
        </authorList>
    </citation>
    <scope>NUCLEOTIDE SEQUENCE [LARGE SCALE GENOMIC DNA]</scope>
    <source>
        <strain evidence="1 2">CMES1059</strain>
    </source>
</reference>
<dbReference type="EMBL" id="VUJX02000007">
    <property type="protein sequence ID" value="KAL0934542.1"/>
    <property type="molecule type" value="Genomic_DNA"/>
</dbReference>
<keyword evidence="2" id="KW-1185">Reference proteome</keyword>
<name>A0ACC3YRN5_COLTU</name>
<comment type="caution">
    <text evidence="1">The sequence shown here is derived from an EMBL/GenBank/DDBJ whole genome shotgun (WGS) entry which is preliminary data.</text>
</comment>
<sequence>MPASPPEKLDPVAMDLASIDLSSPFSPVFHKFKDLPAELRTRIWRLAAPRATVVERAMNNTTMSYTLRRHAPIPAVLHACRESRLELLYESESRRGAKDGQFETMYLSKADKDAGKGMFVNPESDTLLLYRAPHKAIMPDAANFANLQNLAMEWGLRPCWVQGHCHMGVKFIQQFSTLKTLTLLVSFKVYSALPEEDPSAKKRERIQRQRALHEIKGWVTEAIDAARELKPEWNPPEVRVVQRTKYWSGAASAIDLKKMG</sequence>
<gene>
    <name evidence="1" type="ORF">CTRU02_211341</name>
</gene>
<accession>A0ACC3YRN5</accession>
<proteinExistence type="predicted"/>